<comment type="caution">
    <text evidence="1">The sequence shown here is derived from an EMBL/GenBank/DDBJ whole genome shotgun (WGS) entry which is preliminary data.</text>
</comment>
<proteinExistence type="predicted"/>
<evidence type="ECO:0000313" key="1">
    <source>
        <dbReference type="EMBL" id="MBB3839808.1"/>
    </source>
</evidence>
<gene>
    <name evidence="1" type="ORF">FHS57_003819</name>
</gene>
<dbReference type="EMBL" id="JACIBY010000008">
    <property type="protein sequence ID" value="MBB3839808.1"/>
    <property type="molecule type" value="Genomic_DNA"/>
</dbReference>
<dbReference type="Gene3D" id="3.40.50.1820">
    <property type="entry name" value="alpha/beta hydrolase"/>
    <property type="match status" value="1"/>
</dbReference>
<protein>
    <submittedName>
        <fullName evidence="1">Putative esterase</fullName>
    </submittedName>
</protein>
<keyword evidence="2" id="KW-1185">Reference proteome</keyword>
<dbReference type="SUPFAM" id="SSF53474">
    <property type="entry name" value="alpha/beta-Hydrolases"/>
    <property type="match status" value="1"/>
</dbReference>
<reference evidence="1 2" key="1">
    <citation type="submission" date="2020-08" db="EMBL/GenBank/DDBJ databases">
        <title>Genomic Encyclopedia of Type Strains, Phase IV (KMG-IV): sequencing the most valuable type-strain genomes for metagenomic binning, comparative biology and taxonomic classification.</title>
        <authorList>
            <person name="Goeker M."/>
        </authorList>
    </citation>
    <scope>NUCLEOTIDE SEQUENCE [LARGE SCALE GENOMIC DNA]</scope>
    <source>
        <strain evidence="1 2">DSM 17976</strain>
    </source>
</reference>
<accession>A0A7W5ZM26</accession>
<sequence length="215" mass="24679">MQEHHLEVKRTARYFTLGELNESTQNVWFVLHGYGQLAQFFIRKFDVLNDGQTFVVAPEALSRFYLEGVSGRVGASWMTKEERAHEISDYIFYLNHLYDTLLEGRDVSKLTINLLAFSQGNATLLRWLNNDHVRCDRLLIWAGFFGNGVADVIEPSKLATVPTTLVYGLQDEYLVQIDTKKYEEDIRMAIPHLEVVTFDGRHTVDSAILHQLVKG</sequence>
<dbReference type="Proteomes" id="UP000541352">
    <property type="component" value="Unassembled WGS sequence"/>
</dbReference>
<name>A0A7W5ZM26_9BACT</name>
<dbReference type="InterPro" id="IPR029058">
    <property type="entry name" value="AB_hydrolase_fold"/>
</dbReference>
<organism evidence="1 2">
    <name type="scientific">Runella defluvii</name>
    <dbReference type="NCBI Taxonomy" id="370973"/>
    <lineage>
        <taxon>Bacteria</taxon>
        <taxon>Pseudomonadati</taxon>
        <taxon>Bacteroidota</taxon>
        <taxon>Cytophagia</taxon>
        <taxon>Cytophagales</taxon>
        <taxon>Spirosomataceae</taxon>
        <taxon>Runella</taxon>
    </lineage>
</organism>
<evidence type="ECO:0000313" key="2">
    <source>
        <dbReference type="Proteomes" id="UP000541352"/>
    </source>
</evidence>
<dbReference type="AlphaFoldDB" id="A0A7W5ZM26"/>
<dbReference type="RefSeq" id="WP_183976374.1">
    <property type="nucleotide sequence ID" value="NZ_JACIBY010000008.1"/>
</dbReference>